<accession>A0A0W0GD49</accession>
<dbReference type="AlphaFoldDB" id="A0A0W0GD49"/>
<sequence length="18" mass="2236">MPTKNIFDDEELKKNWIN</sequence>
<dbReference type="Proteomes" id="UP000054988">
    <property type="component" value="Unassembled WGS sequence"/>
</dbReference>
<evidence type="ECO:0000313" key="2">
    <source>
        <dbReference type="Proteomes" id="UP000054988"/>
    </source>
</evidence>
<dbReference type="EMBL" id="LATX01000344">
    <property type="protein sequence ID" value="KTB46450.1"/>
    <property type="molecule type" value="Genomic_DNA"/>
</dbReference>
<organism evidence="1 2">
    <name type="scientific">Moniliophthora roreri</name>
    <name type="common">Frosty pod rot fungus</name>
    <name type="synonym">Monilia roreri</name>
    <dbReference type="NCBI Taxonomy" id="221103"/>
    <lineage>
        <taxon>Eukaryota</taxon>
        <taxon>Fungi</taxon>
        <taxon>Dikarya</taxon>
        <taxon>Basidiomycota</taxon>
        <taxon>Agaricomycotina</taxon>
        <taxon>Agaricomycetes</taxon>
        <taxon>Agaricomycetidae</taxon>
        <taxon>Agaricales</taxon>
        <taxon>Marasmiineae</taxon>
        <taxon>Marasmiaceae</taxon>
        <taxon>Moniliophthora</taxon>
    </lineage>
</organism>
<reference evidence="1 2" key="1">
    <citation type="submission" date="2015-12" db="EMBL/GenBank/DDBJ databases">
        <title>Draft genome sequence of Moniliophthora roreri, the causal agent of frosty pod rot of cacao.</title>
        <authorList>
            <person name="Aime M.C."/>
            <person name="Diaz-Valderrama J.R."/>
            <person name="Kijpornyongpan T."/>
            <person name="Phillips-Mora W."/>
        </authorList>
    </citation>
    <scope>NUCLEOTIDE SEQUENCE [LARGE SCALE GENOMIC DNA]</scope>
    <source>
        <strain evidence="1 2">MCA 2952</strain>
    </source>
</reference>
<proteinExistence type="predicted"/>
<name>A0A0W0GD49_MONRR</name>
<evidence type="ECO:0000313" key="1">
    <source>
        <dbReference type="EMBL" id="KTB46450.1"/>
    </source>
</evidence>
<protein>
    <submittedName>
        <fullName evidence="1">Uncharacterized protein</fullName>
    </submittedName>
</protein>
<comment type="caution">
    <text evidence="1">The sequence shown here is derived from an EMBL/GenBank/DDBJ whole genome shotgun (WGS) entry which is preliminary data.</text>
</comment>
<gene>
    <name evidence="1" type="ORF">WG66_973</name>
</gene>